<keyword evidence="4" id="KW-0201">Cytochrome c-type biogenesis</keyword>
<feature type="transmembrane region" description="Helical" evidence="7">
    <location>
        <begin position="169"/>
        <end position="191"/>
    </location>
</feature>
<name>A0A2X3BCZ1_9HELI</name>
<reference evidence="9 10" key="1">
    <citation type="submission" date="2018-06" db="EMBL/GenBank/DDBJ databases">
        <authorList>
            <consortium name="Pathogen Informatics"/>
            <person name="Doyle S."/>
        </authorList>
    </citation>
    <scope>NUCLEOTIDE SEQUENCE [LARGE SCALE GENOMIC DNA]</scope>
    <source>
        <strain evidence="9 10">NCTC13102</strain>
    </source>
</reference>
<gene>
    <name evidence="9" type="primary">ccdA</name>
    <name evidence="9" type="ORF">NCTC13102_01952</name>
</gene>
<feature type="transmembrane region" description="Helical" evidence="7">
    <location>
        <begin position="211"/>
        <end position="232"/>
    </location>
</feature>
<dbReference type="EMBL" id="UAWL01000006">
    <property type="protein sequence ID" value="SQB99627.1"/>
    <property type="molecule type" value="Genomic_DNA"/>
</dbReference>
<evidence type="ECO:0000259" key="8">
    <source>
        <dbReference type="Pfam" id="PF02683"/>
    </source>
</evidence>
<organism evidence="9 10">
    <name type="scientific">Helicobacter fennelliae</name>
    <dbReference type="NCBI Taxonomy" id="215"/>
    <lineage>
        <taxon>Bacteria</taxon>
        <taxon>Pseudomonadati</taxon>
        <taxon>Campylobacterota</taxon>
        <taxon>Epsilonproteobacteria</taxon>
        <taxon>Campylobacterales</taxon>
        <taxon>Helicobacteraceae</taxon>
        <taxon>Helicobacter</taxon>
    </lineage>
</organism>
<feature type="transmembrane region" description="Helical" evidence="7">
    <location>
        <begin position="16"/>
        <end position="40"/>
    </location>
</feature>
<keyword evidence="5 7" id="KW-1133">Transmembrane helix</keyword>
<comment type="similarity">
    <text evidence="2">Belongs to the DsbD family.</text>
</comment>
<dbReference type="PANTHER" id="PTHR31272:SF4">
    <property type="entry name" value="CYTOCHROME C-TYPE BIOGENESIS PROTEIN HI_1454-RELATED"/>
    <property type="match status" value="1"/>
</dbReference>
<keyword evidence="9" id="KW-0456">Lyase</keyword>
<comment type="subcellular location">
    <subcellularLocation>
        <location evidence="1">Membrane</location>
        <topology evidence="1">Multi-pass membrane protein</topology>
    </subcellularLocation>
</comment>
<dbReference type="GO" id="GO:0016020">
    <property type="term" value="C:membrane"/>
    <property type="evidence" value="ECO:0007669"/>
    <property type="project" value="UniProtKB-SubCell"/>
</dbReference>
<dbReference type="RefSeq" id="WP_023949241.1">
    <property type="nucleotide sequence ID" value="NZ_UAWL01000006.1"/>
</dbReference>
<dbReference type="PANTHER" id="PTHR31272">
    <property type="entry name" value="CYTOCHROME C-TYPE BIOGENESIS PROTEIN HI_1454-RELATED"/>
    <property type="match status" value="1"/>
</dbReference>
<feature type="transmembrane region" description="Helical" evidence="7">
    <location>
        <begin position="135"/>
        <end position="163"/>
    </location>
</feature>
<evidence type="ECO:0000256" key="6">
    <source>
        <dbReference type="ARBA" id="ARBA00023136"/>
    </source>
</evidence>
<dbReference type="EC" id="4.4.1.17" evidence="9"/>
<keyword evidence="6 7" id="KW-0472">Membrane</keyword>
<feature type="transmembrane region" description="Helical" evidence="7">
    <location>
        <begin position="94"/>
        <end position="114"/>
    </location>
</feature>
<evidence type="ECO:0000256" key="4">
    <source>
        <dbReference type="ARBA" id="ARBA00022748"/>
    </source>
</evidence>
<evidence type="ECO:0000256" key="7">
    <source>
        <dbReference type="SAM" id="Phobius"/>
    </source>
</evidence>
<evidence type="ECO:0000256" key="2">
    <source>
        <dbReference type="ARBA" id="ARBA00006143"/>
    </source>
</evidence>
<accession>A0A2X3BCZ1</accession>
<evidence type="ECO:0000256" key="5">
    <source>
        <dbReference type="ARBA" id="ARBA00022989"/>
    </source>
</evidence>
<dbReference type="InterPro" id="IPR051790">
    <property type="entry name" value="Cytochrome_c-biogenesis_DsbD"/>
</dbReference>
<dbReference type="Proteomes" id="UP000250166">
    <property type="component" value="Unassembled WGS sequence"/>
</dbReference>
<dbReference type="GO" id="GO:0017004">
    <property type="term" value="P:cytochrome complex assembly"/>
    <property type="evidence" value="ECO:0007669"/>
    <property type="project" value="UniProtKB-KW"/>
</dbReference>
<evidence type="ECO:0000313" key="9">
    <source>
        <dbReference type="EMBL" id="SQB99627.1"/>
    </source>
</evidence>
<dbReference type="Pfam" id="PF02683">
    <property type="entry name" value="DsbD_TM"/>
    <property type="match status" value="1"/>
</dbReference>
<proteinExistence type="inferred from homology"/>
<sequence length="236" mass="25827">MQIDTTLLELFFKAPLIASFLAGILSFLSPCILPLIPAYMSYISGATLDELKNGKLNRSIIFAKSLAFVLGFSMVFMVVGMALQSVIHLVRSPIVQYICGGVVIVFGLHFLGVFRLKWLYTTKRFDFEWKAFKCIAPFVLGMSFALGWTPCTGPVFGAIVLAGGANAQYGSFLLGLYTFGLALPFLILSFVLERGLEVLGRFRKYMRVIEIISGILLIIIGVLIACGSLDALNLSS</sequence>
<protein>
    <submittedName>
        <fullName evidence="9">Cytochrome c biogenesis protein</fullName>
        <ecNumber evidence="9">4.4.1.17</ecNumber>
    </submittedName>
</protein>
<feature type="transmembrane region" description="Helical" evidence="7">
    <location>
        <begin position="61"/>
        <end position="82"/>
    </location>
</feature>
<dbReference type="InterPro" id="IPR003834">
    <property type="entry name" value="Cyt_c_assmbl_TM_dom"/>
</dbReference>
<keyword evidence="3 7" id="KW-0812">Transmembrane</keyword>
<evidence type="ECO:0000256" key="3">
    <source>
        <dbReference type="ARBA" id="ARBA00022692"/>
    </source>
</evidence>
<dbReference type="AlphaFoldDB" id="A0A2X3BCZ1"/>
<evidence type="ECO:0000256" key="1">
    <source>
        <dbReference type="ARBA" id="ARBA00004141"/>
    </source>
</evidence>
<feature type="domain" description="Cytochrome C biogenesis protein transmembrane" evidence="8">
    <location>
        <begin position="17"/>
        <end position="224"/>
    </location>
</feature>
<evidence type="ECO:0000313" key="10">
    <source>
        <dbReference type="Proteomes" id="UP000250166"/>
    </source>
</evidence>
<dbReference type="GO" id="GO:0004408">
    <property type="term" value="F:holocytochrome-c synthase activity"/>
    <property type="evidence" value="ECO:0007669"/>
    <property type="project" value="UniProtKB-EC"/>
</dbReference>